<organism evidence="10 11">
    <name type="scientific">Thalassiosira oceanica</name>
    <name type="common">Marine diatom</name>
    <dbReference type="NCBI Taxonomy" id="159749"/>
    <lineage>
        <taxon>Eukaryota</taxon>
        <taxon>Sar</taxon>
        <taxon>Stramenopiles</taxon>
        <taxon>Ochrophyta</taxon>
        <taxon>Bacillariophyta</taxon>
        <taxon>Coscinodiscophyceae</taxon>
        <taxon>Thalassiosirophycidae</taxon>
        <taxon>Thalassiosirales</taxon>
        <taxon>Thalassiosiraceae</taxon>
        <taxon>Thalassiosira</taxon>
    </lineage>
</organism>
<feature type="active site" description="Proton acceptor" evidence="6">
    <location>
        <position position="253"/>
    </location>
</feature>
<evidence type="ECO:0000259" key="9">
    <source>
        <dbReference type="PROSITE" id="PS51349"/>
    </source>
</evidence>
<evidence type="ECO:0000256" key="1">
    <source>
        <dbReference type="ARBA" id="ARBA00001917"/>
    </source>
</evidence>
<dbReference type="EMBL" id="AGNL01011126">
    <property type="protein sequence ID" value="EJK68586.1"/>
    <property type="molecule type" value="Genomic_DNA"/>
</dbReference>
<dbReference type="GO" id="GO:0016491">
    <property type="term" value="F:oxidoreductase activity"/>
    <property type="evidence" value="ECO:0007669"/>
    <property type="project" value="UniProtKB-KW"/>
</dbReference>
<evidence type="ECO:0000256" key="5">
    <source>
        <dbReference type="ARBA" id="ARBA00024042"/>
    </source>
</evidence>
<proteinExistence type="inferred from homology"/>
<evidence type="ECO:0000256" key="4">
    <source>
        <dbReference type="ARBA" id="ARBA00023002"/>
    </source>
</evidence>
<feature type="binding site" evidence="7">
    <location>
        <position position="229"/>
    </location>
    <ligand>
        <name>FMN</name>
        <dbReference type="ChEBI" id="CHEBI:58210"/>
    </ligand>
</feature>
<gene>
    <name evidence="10" type="ORF">THAOC_10217</name>
</gene>
<feature type="binding site" evidence="7">
    <location>
        <begin position="284"/>
        <end position="288"/>
    </location>
    <ligand>
        <name>FMN</name>
        <dbReference type="ChEBI" id="CHEBI:58210"/>
    </ligand>
</feature>
<comment type="similarity">
    <text evidence="5">Belongs to the FMN-dependent alpha-hydroxy acid dehydrogenase family.</text>
</comment>
<keyword evidence="3 7" id="KW-0288">FMN</keyword>
<dbReference type="PIRSF" id="PIRSF000138">
    <property type="entry name" value="Al-hdrx_acd_dh"/>
    <property type="match status" value="1"/>
</dbReference>
<dbReference type="InterPro" id="IPR000262">
    <property type="entry name" value="FMN-dep_DH"/>
</dbReference>
<dbReference type="CDD" id="cd02809">
    <property type="entry name" value="alpha_hydroxyacid_oxid_FMN"/>
    <property type="match status" value="1"/>
</dbReference>
<evidence type="ECO:0000256" key="6">
    <source>
        <dbReference type="PIRSR" id="PIRSR000138-1"/>
    </source>
</evidence>
<sequence>MVVVNVGEYQVLCRERVPRPLYEYLASGERELDGEPTRTRLISRVTGTDDEQTLSENQSAYKQIYLRPRSMRPVGDLSTRTSLFGSELDFPVFVSPAGVHALCHDEGECATSRACARHGTMFGLSQHSTRSIEDVAGIFLTVDSVRFGFREADARNGWSSLPPPHRLVNYDESPETSNLHSSSDKSKVYNAKESDAWDQNTERLFEDNPTWDDVSRLKDACGDLPLVVKGIMTAEDALAAVNAGADGIMISNHGGRALDGCLASIDVLPEIAEAVGDRVPILLDGGIRRGTDVLKALALGATCVGIGKPIFFALAVGGEDAVFHVLSMLKTELESAMALCGARTVQDITEQLVTRHPHGGGHAGRYMRAKL</sequence>
<dbReference type="OrthoDB" id="25826at2759"/>
<dbReference type="eggNOG" id="KOG0538">
    <property type="taxonomic scope" value="Eukaryota"/>
</dbReference>
<feature type="binding site" evidence="7">
    <location>
        <begin position="96"/>
        <end position="98"/>
    </location>
    <ligand>
        <name>FMN</name>
        <dbReference type="ChEBI" id="CHEBI:58210"/>
    </ligand>
</feature>
<feature type="binding site" evidence="7">
    <location>
        <position position="150"/>
    </location>
    <ligand>
        <name>glyoxylate</name>
        <dbReference type="ChEBI" id="CHEBI:36655"/>
    </ligand>
</feature>
<dbReference type="SUPFAM" id="SSF51395">
    <property type="entry name" value="FMN-linked oxidoreductases"/>
    <property type="match status" value="1"/>
</dbReference>
<keyword evidence="2 7" id="KW-0285">Flavoprotein</keyword>
<evidence type="ECO:0000256" key="3">
    <source>
        <dbReference type="ARBA" id="ARBA00022643"/>
    </source>
</evidence>
<name>K0T5J6_THAOC</name>
<feature type="binding site" evidence="7">
    <location>
        <position position="251"/>
    </location>
    <ligand>
        <name>FMN</name>
        <dbReference type="ChEBI" id="CHEBI:58210"/>
    </ligand>
</feature>
<evidence type="ECO:0000256" key="7">
    <source>
        <dbReference type="PIRSR" id="PIRSR000138-2"/>
    </source>
</evidence>
<dbReference type="PANTHER" id="PTHR10578">
    <property type="entry name" value="S -2-HYDROXY-ACID OXIDASE-RELATED"/>
    <property type="match status" value="1"/>
</dbReference>
<feature type="binding site" evidence="7">
    <location>
        <position position="125"/>
    </location>
    <ligand>
        <name>FMN</name>
        <dbReference type="ChEBI" id="CHEBI:58210"/>
    </ligand>
</feature>
<feature type="binding site" evidence="7">
    <location>
        <position position="256"/>
    </location>
    <ligand>
        <name>glyoxylate</name>
        <dbReference type="ChEBI" id="CHEBI:36655"/>
    </ligand>
</feature>
<evidence type="ECO:0000313" key="10">
    <source>
        <dbReference type="EMBL" id="EJK68586.1"/>
    </source>
</evidence>
<evidence type="ECO:0000256" key="8">
    <source>
        <dbReference type="SAM" id="MobiDB-lite"/>
    </source>
</evidence>
<dbReference type="PROSITE" id="PS51349">
    <property type="entry name" value="FMN_HYDROXY_ACID_DH_2"/>
    <property type="match status" value="1"/>
</dbReference>
<reference evidence="10 11" key="1">
    <citation type="journal article" date="2012" name="Genome Biol.">
        <title>Genome and low-iron response of an oceanic diatom adapted to chronic iron limitation.</title>
        <authorList>
            <person name="Lommer M."/>
            <person name="Specht M."/>
            <person name="Roy A.S."/>
            <person name="Kraemer L."/>
            <person name="Andreson R."/>
            <person name="Gutowska M.A."/>
            <person name="Wolf J."/>
            <person name="Bergner S.V."/>
            <person name="Schilhabel M.B."/>
            <person name="Klostermeier U.C."/>
            <person name="Beiko R.G."/>
            <person name="Rosenstiel P."/>
            <person name="Hippler M."/>
            <person name="Laroche J."/>
        </authorList>
    </citation>
    <scope>NUCLEOTIDE SEQUENCE [LARGE SCALE GENOMIC DNA]</scope>
    <source>
        <strain evidence="10 11">CCMP1005</strain>
    </source>
</reference>
<feature type="binding site" evidence="7">
    <location>
        <position position="253"/>
    </location>
    <ligand>
        <name>glyoxylate</name>
        <dbReference type="ChEBI" id="CHEBI:36655"/>
    </ligand>
</feature>
<accession>K0T5J6</accession>
<keyword evidence="4" id="KW-0560">Oxidoreductase</keyword>
<dbReference type="OMA" id="RIWFRPK"/>
<dbReference type="InterPro" id="IPR012133">
    <property type="entry name" value="Alpha-hydoxy_acid_DH_FMN"/>
</dbReference>
<dbReference type="Gene3D" id="3.20.20.70">
    <property type="entry name" value="Aldolase class I"/>
    <property type="match status" value="2"/>
</dbReference>
<dbReference type="GO" id="GO:0010181">
    <property type="term" value="F:FMN binding"/>
    <property type="evidence" value="ECO:0007669"/>
    <property type="project" value="InterPro"/>
</dbReference>
<dbReference type="InterPro" id="IPR013785">
    <property type="entry name" value="Aldolase_TIM"/>
</dbReference>
<dbReference type="PANTHER" id="PTHR10578:SF107">
    <property type="entry name" value="2-HYDROXYACID OXIDASE 1"/>
    <property type="match status" value="1"/>
</dbReference>
<keyword evidence="11" id="KW-1185">Reference proteome</keyword>
<dbReference type="InterPro" id="IPR037396">
    <property type="entry name" value="FMN_HAD"/>
</dbReference>
<feature type="compositionally biased region" description="Basic and acidic residues" evidence="8">
    <location>
        <begin position="182"/>
        <end position="194"/>
    </location>
</feature>
<comment type="caution">
    <text evidence="10">The sequence shown here is derived from an EMBL/GenBank/DDBJ whole genome shotgun (WGS) entry which is preliminary data.</text>
</comment>
<dbReference type="Proteomes" id="UP000266841">
    <property type="component" value="Unassembled WGS sequence"/>
</dbReference>
<dbReference type="AlphaFoldDB" id="K0T5J6"/>
<feature type="binding site" evidence="7">
    <location>
        <position position="141"/>
    </location>
    <ligand>
        <name>FMN</name>
        <dbReference type="ChEBI" id="CHEBI:58210"/>
    </ligand>
</feature>
<evidence type="ECO:0000256" key="2">
    <source>
        <dbReference type="ARBA" id="ARBA00022630"/>
    </source>
</evidence>
<comment type="cofactor">
    <cofactor evidence="1">
        <name>FMN</name>
        <dbReference type="ChEBI" id="CHEBI:58210"/>
    </cofactor>
</comment>
<feature type="region of interest" description="Disordered" evidence="8">
    <location>
        <begin position="160"/>
        <end position="194"/>
    </location>
</feature>
<feature type="domain" description="FMN hydroxy acid dehydrogenase" evidence="9">
    <location>
        <begin position="17"/>
        <end position="358"/>
    </location>
</feature>
<dbReference type="Pfam" id="PF01070">
    <property type="entry name" value="FMN_dh"/>
    <property type="match status" value="1"/>
</dbReference>
<evidence type="ECO:0000313" key="11">
    <source>
        <dbReference type="Proteomes" id="UP000266841"/>
    </source>
</evidence>
<protein>
    <recommendedName>
        <fullName evidence="9">FMN hydroxy acid dehydrogenase domain-containing protein</fullName>
    </recommendedName>
</protein>